<comment type="caution">
    <text evidence="5">The sequence shown here is derived from an EMBL/GenBank/DDBJ whole genome shotgun (WGS) entry which is preliminary data.</text>
</comment>
<dbReference type="Proteomes" id="UP000003019">
    <property type="component" value="Unassembled WGS sequence"/>
</dbReference>
<dbReference type="AlphaFoldDB" id="G4CKK6"/>
<keyword evidence="3" id="KW-0448">Lipopolysaccharide biosynthesis</keyword>
<proteinExistence type="predicted"/>
<keyword evidence="5" id="KW-0808">Transferase</keyword>
<dbReference type="GO" id="GO:0016757">
    <property type="term" value="F:glycosyltransferase activity"/>
    <property type="evidence" value="ECO:0007669"/>
    <property type="project" value="UniProtKB-KW"/>
</dbReference>
<comment type="pathway">
    <text evidence="2">Glycan metabolism; lacto-N-neotetraose biosynthesis.</text>
</comment>
<dbReference type="Pfam" id="PF01755">
    <property type="entry name" value="Glyco_transf_25"/>
    <property type="match status" value="1"/>
</dbReference>
<comment type="pathway">
    <text evidence="1">Bacterial outer membrane biogenesis; lipooligosaccharide biosynthesis.</text>
</comment>
<evidence type="ECO:0000259" key="4">
    <source>
        <dbReference type="Pfam" id="PF01755"/>
    </source>
</evidence>
<reference evidence="5 6" key="1">
    <citation type="submission" date="2011-05" db="EMBL/GenBank/DDBJ databases">
        <authorList>
            <person name="Muzny D."/>
            <person name="Qin X."/>
            <person name="Deng J."/>
            <person name="Jiang H."/>
            <person name="Liu Y."/>
            <person name="Qu J."/>
            <person name="Song X.-Z."/>
            <person name="Zhang L."/>
            <person name="Thornton R."/>
            <person name="Coyle M."/>
            <person name="Francisco L."/>
            <person name="Jackson L."/>
            <person name="Javaid M."/>
            <person name="Korchina V."/>
            <person name="Kovar C."/>
            <person name="Mata R."/>
            <person name="Mathew T."/>
            <person name="Ngo R."/>
            <person name="Nguyen L."/>
            <person name="Nguyen N."/>
            <person name="Okwuonu G."/>
            <person name="Ongeri F."/>
            <person name="Pham C."/>
            <person name="Simmons D."/>
            <person name="Wilczek-Boney K."/>
            <person name="Hale W."/>
            <person name="Jakkamsetti A."/>
            <person name="Pham P."/>
            <person name="Ruth R."/>
            <person name="San Lucas F."/>
            <person name="Warren J."/>
            <person name="Zhang J."/>
            <person name="Zhao Z."/>
            <person name="Zhou C."/>
            <person name="Zhu D."/>
            <person name="Lee S."/>
            <person name="Bess C."/>
            <person name="Blankenburg K."/>
            <person name="Forbes L."/>
            <person name="Fu Q."/>
            <person name="Gubbala S."/>
            <person name="Hirani K."/>
            <person name="Jayaseelan J.C."/>
            <person name="Lara F."/>
            <person name="Munidasa M."/>
            <person name="Palculict T."/>
            <person name="Patil S."/>
            <person name="Pu L.-L."/>
            <person name="Saada N."/>
            <person name="Tang L."/>
            <person name="Weissenberger G."/>
            <person name="Zhu Y."/>
            <person name="Hemphill L."/>
            <person name="Shang Y."/>
            <person name="Youmans B."/>
            <person name="Ayvaz T."/>
            <person name="Ross M."/>
            <person name="Santibanez J."/>
            <person name="Aqrawi P."/>
            <person name="Gross S."/>
            <person name="Joshi V."/>
            <person name="Fowler G."/>
            <person name="Nazareth L."/>
            <person name="Reid J."/>
            <person name="Worley K."/>
            <person name="Petrosino J."/>
            <person name="Highlander S."/>
            <person name="Gibbs R."/>
        </authorList>
    </citation>
    <scope>NUCLEOTIDE SEQUENCE [LARGE SCALE GENOMIC DNA]</scope>
    <source>
        <strain evidence="5 6">871</strain>
    </source>
</reference>
<keyword evidence="5" id="KW-0328">Glycosyltransferase</keyword>
<evidence type="ECO:0000256" key="1">
    <source>
        <dbReference type="ARBA" id="ARBA00005068"/>
    </source>
</evidence>
<protein>
    <submittedName>
        <fullName evidence="5">Lacto-N-neotetraose biosynthesis glycosyl transferase LgtE</fullName>
        <ecNumber evidence="5">2.4.-.-</ecNumber>
    </submittedName>
</protein>
<dbReference type="InterPro" id="IPR002654">
    <property type="entry name" value="Glyco_trans_25"/>
</dbReference>
<accession>G4CKK6</accession>
<evidence type="ECO:0000256" key="3">
    <source>
        <dbReference type="ARBA" id="ARBA00022985"/>
    </source>
</evidence>
<dbReference type="EMBL" id="AGAY01000073">
    <property type="protein sequence ID" value="EGY51682.1"/>
    <property type="molecule type" value="Genomic_DNA"/>
</dbReference>
<dbReference type="RefSeq" id="WP_009119832.1">
    <property type="nucleotide sequence ID" value="NZ_JH164926.1"/>
</dbReference>
<dbReference type="EC" id="2.4.-.-" evidence="5"/>
<dbReference type="STRING" id="1032488.HMPREF9371_2146"/>
<keyword evidence="6" id="KW-1185">Reference proteome</keyword>
<dbReference type="GO" id="GO:0009103">
    <property type="term" value="P:lipopolysaccharide biosynthetic process"/>
    <property type="evidence" value="ECO:0007669"/>
    <property type="project" value="UniProtKB-KW"/>
</dbReference>
<sequence>MLHNHVISLSHAHTRRSHIRQEFGRQQIPFHFFDALTPADLTSVAPRLLPNVQASLLSPIEQACLMSHVSLWQRCLDEDLPYIAIFEDDIFLGKQADAFLTRSGWLHALQPQHQAFAVHLETVYQACRCSASRIPPHAGRALLRLRSFHYGAGAYILSQAAARWLLAYVRRLPAQDVDPVDAILFDHLVSSRPLAVYQMQPALCIQDIILHPATQQQFGSQMEAERAKQPKPKAQRTLRHKLQREIGRLRRKWHRFRYRNLPLQTIPFE</sequence>
<dbReference type="PATRIC" id="fig|1032488.3.peg.2029"/>
<gene>
    <name evidence="5" type="primary">lgtE</name>
    <name evidence="5" type="ORF">HMPREF9371_2146</name>
</gene>
<dbReference type="CDD" id="cd06532">
    <property type="entry name" value="Glyco_transf_25"/>
    <property type="match status" value="1"/>
</dbReference>
<organism evidence="5 6">
    <name type="scientific">Neisseria shayeganii 871</name>
    <dbReference type="NCBI Taxonomy" id="1032488"/>
    <lineage>
        <taxon>Bacteria</taxon>
        <taxon>Pseudomonadati</taxon>
        <taxon>Pseudomonadota</taxon>
        <taxon>Betaproteobacteria</taxon>
        <taxon>Neisseriales</taxon>
        <taxon>Neisseriaceae</taxon>
        <taxon>Neisseria</taxon>
    </lineage>
</organism>
<dbReference type="UniPathway" id="UPA00820"/>
<evidence type="ECO:0000313" key="6">
    <source>
        <dbReference type="Proteomes" id="UP000003019"/>
    </source>
</evidence>
<feature type="domain" description="Glycosyl transferase family 25" evidence="4">
    <location>
        <begin position="1"/>
        <end position="178"/>
    </location>
</feature>
<dbReference type="UniPathway" id="UPA00501"/>
<evidence type="ECO:0000256" key="2">
    <source>
        <dbReference type="ARBA" id="ARBA00005222"/>
    </source>
</evidence>
<dbReference type="HOGENOM" id="CLU_071269_2_0_4"/>
<name>G4CKK6_9NEIS</name>
<evidence type="ECO:0000313" key="5">
    <source>
        <dbReference type="EMBL" id="EGY51682.1"/>
    </source>
</evidence>
<dbReference type="OrthoDB" id="119742at2"/>